<dbReference type="EMBL" id="MN739475">
    <property type="protein sequence ID" value="QHT06799.1"/>
    <property type="molecule type" value="Genomic_DNA"/>
</dbReference>
<dbReference type="GO" id="GO:0005975">
    <property type="term" value="P:carbohydrate metabolic process"/>
    <property type="evidence" value="ECO:0007669"/>
    <property type="project" value="InterPro"/>
</dbReference>
<dbReference type="SUPFAM" id="SSF88713">
    <property type="entry name" value="Glycoside hydrolase/deacetylase"/>
    <property type="match status" value="1"/>
</dbReference>
<keyword evidence="1" id="KW-0479">Metal-binding</keyword>
<dbReference type="GO" id="GO:0016020">
    <property type="term" value="C:membrane"/>
    <property type="evidence" value="ECO:0007669"/>
    <property type="project" value="TreeGrafter"/>
</dbReference>
<accession>A0A6C0CSX2</accession>
<dbReference type="AlphaFoldDB" id="A0A6C0CSX2"/>
<evidence type="ECO:0000256" key="2">
    <source>
        <dbReference type="ARBA" id="ARBA00022801"/>
    </source>
</evidence>
<dbReference type="GO" id="GO:0046872">
    <property type="term" value="F:metal ion binding"/>
    <property type="evidence" value="ECO:0007669"/>
    <property type="project" value="UniProtKB-KW"/>
</dbReference>
<protein>
    <recommendedName>
        <fullName evidence="3">NodB homology domain-containing protein</fullName>
    </recommendedName>
</protein>
<dbReference type="InterPro" id="IPR002509">
    <property type="entry name" value="NODB_dom"/>
</dbReference>
<sequence>MTSILFFLIWCMIPRSVDSFTYNDQKQNCSKHVTGTFCYNGPQFDISGQYKSCSVPNTIALTFDDGPDNNIPYFLDTLKQFNMKGTFFLIGQNVQTYPALVQRIVDEGHQIGSHTYTHPWLKDLTTDQIRSEMLSFENAIIQHNYNGVLSNRKVPSYFRAPHGDLPSYAVPILQDFQLVSIQWGFLNGDTSITNSNEILPVWKSHLSNAVGSELTLIVQQHEIQYTTLTTFHDVLNYLNKTFPHVRYVSVAECLGNVVPPYHVSAYDQTDPTCANGIKTVQSGQNVCCSASCSTGTDGCVGTACCGGTGCGSRPGGSGKCCAGSIITANVPCMYSAPGCIYS</sequence>
<evidence type="ECO:0000256" key="1">
    <source>
        <dbReference type="ARBA" id="ARBA00022723"/>
    </source>
</evidence>
<dbReference type="PROSITE" id="PS51677">
    <property type="entry name" value="NODB"/>
    <property type="match status" value="1"/>
</dbReference>
<keyword evidence="2" id="KW-0378">Hydrolase</keyword>
<organism evidence="4">
    <name type="scientific">viral metagenome</name>
    <dbReference type="NCBI Taxonomy" id="1070528"/>
    <lineage>
        <taxon>unclassified sequences</taxon>
        <taxon>metagenomes</taxon>
        <taxon>organismal metagenomes</taxon>
    </lineage>
</organism>
<dbReference type="CDD" id="cd10917">
    <property type="entry name" value="CE4_NodB_like_6s_7s"/>
    <property type="match status" value="1"/>
</dbReference>
<dbReference type="InterPro" id="IPR050248">
    <property type="entry name" value="Polysacc_deacetylase_ArnD"/>
</dbReference>
<dbReference type="PANTHER" id="PTHR10587:SF133">
    <property type="entry name" value="CHITIN DEACETYLASE 1-RELATED"/>
    <property type="match status" value="1"/>
</dbReference>
<reference evidence="4" key="1">
    <citation type="journal article" date="2020" name="Nature">
        <title>Giant virus diversity and host interactions through global metagenomics.</title>
        <authorList>
            <person name="Schulz F."/>
            <person name="Roux S."/>
            <person name="Paez-Espino D."/>
            <person name="Jungbluth S."/>
            <person name="Walsh D.A."/>
            <person name="Denef V.J."/>
            <person name="McMahon K.D."/>
            <person name="Konstantinidis K.T."/>
            <person name="Eloe-Fadrosh E.A."/>
            <person name="Kyrpides N.C."/>
            <person name="Woyke T."/>
        </authorList>
    </citation>
    <scope>NUCLEOTIDE SEQUENCE</scope>
    <source>
        <strain evidence="4">GVMAG-M-3300021473-15</strain>
    </source>
</reference>
<evidence type="ECO:0000313" key="4">
    <source>
        <dbReference type="EMBL" id="QHT06799.1"/>
    </source>
</evidence>
<dbReference type="InterPro" id="IPR011330">
    <property type="entry name" value="Glyco_hydro/deAcase_b/a-brl"/>
</dbReference>
<dbReference type="PANTHER" id="PTHR10587">
    <property type="entry name" value="GLYCOSYL TRANSFERASE-RELATED"/>
    <property type="match status" value="1"/>
</dbReference>
<dbReference type="Pfam" id="PF01522">
    <property type="entry name" value="Polysacc_deac_1"/>
    <property type="match status" value="1"/>
</dbReference>
<proteinExistence type="predicted"/>
<feature type="domain" description="NodB homology" evidence="3">
    <location>
        <begin position="57"/>
        <end position="248"/>
    </location>
</feature>
<dbReference type="GO" id="GO:0016810">
    <property type="term" value="F:hydrolase activity, acting on carbon-nitrogen (but not peptide) bonds"/>
    <property type="evidence" value="ECO:0007669"/>
    <property type="project" value="InterPro"/>
</dbReference>
<dbReference type="Gene3D" id="3.20.20.370">
    <property type="entry name" value="Glycoside hydrolase/deacetylase"/>
    <property type="match status" value="1"/>
</dbReference>
<evidence type="ECO:0000259" key="3">
    <source>
        <dbReference type="PROSITE" id="PS51677"/>
    </source>
</evidence>
<name>A0A6C0CSX2_9ZZZZ</name>